<dbReference type="PANTHER" id="PTHR14413">
    <property type="entry name" value="RIBOSOMAL PROTEIN L17"/>
    <property type="match status" value="1"/>
</dbReference>
<name>A0A383V763_TETOB</name>
<protein>
    <submittedName>
        <fullName evidence="5">Uncharacterized protein</fullName>
    </submittedName>
</protein>
<evidence type="ECO:0000256" key="1">
    <source>
        <dbReference type="ARBA" id="ARBA00008777"/>
    </source>
</evidence>
<dbReference type="GO" id="GO:0006412">
    <property type="term" value="P:translation"/>
    <property type="evidence" value="ECO:0007669"/>
    <property type="project" value="InterPro"/>
</dbReference>
<dbReference type="AlphaFoldDB" id="A0A383V763"/>
<dbReference type="InterPro" id="IPR047859">
    <property type="entry name" value="Ribosomal_bL17_CS"/>
</dbReference>
<dbReference type="SUPFAM" id="SSF64263">
    <property type="entry name" value="Prokaryotic ribosomal protein L17"/>
    <property type="match status" value="1"/>
</dbReference>
<sequence length="149" mass="16991">MLRTMVTQLLEHERIQTTLPKAKELRKVADRVVTYAKKGNKTGAVLAGAVVRTERELHKLMTVMAERYKQRQGGYTRVVQLGRRQHDAAPMAYIEYVDRPGELRPAQPPQESHMQRAAQAALRQRQRQLLQEYKQQQASRPAASSSSGQ</sequence>
<organism evidence="5 6">
    <name type="scientific">Tetradesmus obliquus</name>
    <name type="common">Green alga</name>
    <name type="synonym">Acutodesmus obliquus</name>
    <dbReference type="NCBI Taxonomy" id="3088"/>
    <lineage>
        <taxon>Eukaryota</taxon>
        <taxon>Viridiplantae</taxon>
        <taxon>Chlorophyta</taxon>
        <taxon>core chlorophytes</taxon>
        <taxon>Chlorophyceae</taxon>
        <taxon>CS clade</taxon>
        <taxon>Sphaeropleales</taxon>
        <taxon>Scenedesmaceae</taxon>
        <taxon>Tetradesmus</taxon>
    </lineage>
</organism>
<comment type="similarity">
    <text evidence="1 4">Belongs to the bacterial ribosomal protein bL17 family.</text>
</comment>
<keyword evidence="6" id="KW-1185">Reference proteome</keyword>
<evidence type="ECO:0000256" key="2">
    <source>
        <dbReference type="ARBA" id="ARBA00022980"/>
    </source>
</evidence>
<proteinExistence type="inferred from homology"/>
<dbReference type="PANTHER" id="PTHR14413:SF16">
    <property type="entry name" value="LARGE RIBOSOMAL SUBUNIT PROTEIN BL17M"/>
    <property type="match status" value="1"/>
</dbReference>
<dbReference type="PROSITE" id="PS01167">
    <property type="entry name" value="RIBOSOMAL_L17"/>
    <property type="match status" value="1"/>
</dbReference>
<gene>
    <name evidence="5" type="ORF">BQ4739_LOCUS764</name>
</gene>
<dbReference type="InterPro" id="IPR000456">
    <property type="entry name" value="Ribosomal_bL17"/>
</dbReference>
<evidence type="ECO:0000313" key="5">
    <source>
        <dbReference type="EMBL" id="SZX60186.1"/>
    </source>
</evidence>
<dbReference type="Proteomes" id="UP000256970">
    <property type="component" value="Unassembled WGS sequence"/>
</dbReference>
<dbReference type="NCBIfam" id="TIGR00059">
    <property type="entry name" value="L17"/>
    <property type="match status" value="1"/>
</dbReference>
<dbReference type="InterPro" id="IPR036373">
    <property type="entry name" value="Ribosomal_bL17_sf"/>
</dbReference>
<dbReference type="STRING" id="3088.A0A383V763"/>
<dbReference type="Pfam" id="PF01196">
    <property type="entry name" value="Ribosomal_L17"/>
    <property type="match status" value="1"/>
</dbReference>
<evidence type="ECO:0000256" key="3">
    <source>
        <dbReference type="ARBA" id="ARBA00023274"/>
    </source>
</evidence>
<dbReference type="GO" id="GO:0022625">
    <property type="term" value="C:cytosolic large ribosomal subunit"/>
    <property type="evidence" value="ECO:0007669"/>
    <property type="project" value="TreeGrafter"/>
</dbReference>
<dbReference type="Gene3D" id="3.90.1030.10">
    <property type="entry name" value="Ribosomal protein L17"/>
    <property type="match status" value="1"/>
</dbReference>
<evidence type="ECO:0000313" key="6">
    <source>
        <dbReference type="Proteomes" id="UP000256970"/>
    </source>
</evidence>
<evidence type="ECO:0000256" key="4">
    <source>
        <dbReference type="RuleBase" id="RU000660"/>
    </source>
</evidence>
<keyword evidence="3 4" id="KW-0687">Ribonucleoprotein</keyword>
<keyword evidence="2 4" id="KW-0689">Ribosomal protein</keyword>
<accession>A0A383V763</accession>
<reference evidence="5 6" key="1">
    <citation type="submission" date="2016-10" db="EMBL/GenBank/DDBJ databases">
        <authorList>
            <person name="Cai Z."/>
        </authorList>
    </citation>
    <scope>NUCLEOTIDE SEQUENCE [LARGE SCALE GENOMIC DNA]</scope>
</reference>
<dbReference type="GO" id="GO:0003735">
    <property type="term" value="F:structural constituent of ribosome"/>
    <property type="evidence" value="ECO:0007669"/>
    <property type="project" value="InterPro"/>
</dbReference>
<dbReference type="EMBL" id="FNXT01000048">
    <property type="protein sequence ID" value="SZX60186.1"/>
    <property type="molecule type" value="Genomic_DNA"/>
</dbReference>